<evidence type="ECO:0008006" key="6">
    <source>
        <dbReference type="Google" id="ProtNLM"/>
    </source>
</evidence>
<dbReference type="Pfam" id="PF01876">
    <property type="entry name" value="RNase_P_p30"/>
    <property type="match status" value="1"/>
</dbReference>
<comment type="subcellular location">
    <subcellularLocation>
        <location evidence="1">Nucleus</location>
    </subcellularLocation>
</comment>
<dbReference type="PANTHER" id="PTHR13031:SF0">
    <property type="entry name" value="RIBONUCLEASE P PROTEIN SUBUNIT P30"/>
    <property type="match status" value="1"/>
</dbReference>
<proteinExistence type="inferred from homology"/>
<keyword evidence="3" id="KW-0819">tRNA processing</keyword>
<sequence length="241" mass="28247">MFNKNKINFLMTYEIDINENFTDHKSLLNMNYKGICINKEFTPGDKLSEYNYFQLPFSVYKKLTLNLTVNNTKSPIKLPQHDILSASCDDQPTFHYICEKYDTDLISLDLSKPLFLIKESMVRKAVQRNIFFEIKMVYGLYSEKTYFIRNVQTLLNYTKGKNIIFSSGAHILTELKTEEDIMCFLSILNVKNSWLKRIKENKEKFFCSVAAKKYIYKSCVVSEVDEGPLKRDFILSKFDGL</sequence>
<dbReference type="STRING" id="1288291.A0A059EZU9"/>
<reference evidence="5" key="1">
    <citation type="submission" date="2013-02" db="EMBL/GenBank/DDBJ databases">
        <authorList>
            <consortium name="The Broad Institute Genome Sequencing Platform"/>
            <person name="Cuomo C."/>
            <person name="Becnel J."/>
            <person name="Sanscrainte N."/>
            <person name="Walker B."/>
            <person name="Young S.K."/>
            <person name="Zeng Q."/>
            <person name="Gargeya S."/>
            <person name="Fitzgerald M."/>
            <person name="Haas B."/>
            <person name="Abouelleil A."/>
            <person name="Alvarado L."/>
            <person name="Arachchi H.M."/>
            <person name="Berlin A.M."/>
            <person name="Chapman S.B."/>
            <person name="Dewar J."/>
            <person name="Goldberg J."/>
            <person name="Griggs A."/>
            <person name="Gujja S."/>
            <person name="Hansen M."/>
            <person name="Howarth C."/>
            <person name="Imamovic A."/>
            <person name="Larimer J."/>
            <person name="McCowan C."/>
            <person name="Murphy C."/>
            <person name="Neiman D."/>
            <person name="Pearson M."/>
            <person name="Priest M."/>
            <person name="Roberts A."/>
            <person name="Saif S."/>
            <person name="Shea T."/>
            <person name="Sisk P."/>
            <person name="Sykes S."/>
            <person name="Wortman J."/>
            <person name="Nusbaum C."/>
            <person name="Birren B."/>
        </authorList>
    </citation>
    <scope>NUCLEOTIDE SEQUENCE [LARGE SCALE GENOMIC DNA]</scope>
    <source>
        <strain evidence="5">PRA339</strain>
    </source>
</reference>
<evidence type="ECO:0000256" key="3">
    <source>
        <dbReference type="ARBA" id="ARBA00022694"/>
    </source>
</evidence>
<comment type="similarity">
    <text evidence="2">Belongs to the eukaryotic/archaeal RNase P protein component 3 family.</text>
</comment>
<evidence type="ECO:0000256" key="2">
    <source>
        <dbReference type="ARBA" id="ARBA00007331"/>
    </source>
</evidence>
<evidence type="ECO:0000256" key="1">
    <source>
        <dbReference type="ARBA" id="ARBA00004123"/>
    </source>
</evidence>
<protein>
    <recommendedName>
        <fullName evidence="6">RNase P subunit p30</fullName>
    </recommendedName>
</protein>
<gene>
    <name evidence="4" type="ORF">H312_02332</name>
</gene>
<dbReference type="GO" id="GO:0005655">
    <property type="term" value="C:nucleolar ribonuclease P complex"/>
    <property type="evidence" value="ECO:0007669"/>
    <property type="project" value="TreeGrafter"/>
</dbReference>
<dbReference type="PANTHER" id="PTHR13031">
    <property type="entry name" value="RIBONUCLEASE P SUBUNIT P30"/>
    <property type="match status" value="1"/>
</dbReference>
<dbReference type="Proteomes" id="UP000030655">
    <property type="component" value="Unassembled WGS sequence"/>
</dbReference>
<dbReference type="VEuPathDB" id="MicrosporidiaDB:H312_02332"/>
<dbReference type="Gene3D" id="3.20.20.140">
    <property type="entry name" value="Metal-dependent hydrolases"/>
    <property type="match status" value="1"/>
</dbReference>
<dbReference type="GO" id="GO:0003723">
    <property type="term" value="F:RNA binding"/>
    <property type="evidence" value="ECO:0007669"/>
    <property type="project" value="TreeGrafter"/>
</dbReference>
<dbReference type="OrthoDB" id="2194280at2759"/>
<evidence type="ECO:0000313" key="4">
    <source>
        <dbReference type="EMBL" id="KCZ80274.1"/>
    </source>
</evidence>
<reference evidence="4 5" key="2">
    <citation type="submission" date="2014-03" db="EMBL/GenBank/DDBJ databases">
        <title>The Genome Sequence of Anncaliia algerae insect isolate PRA339.</title>
        <authorList>
            <consortium name="The Broad Institute Genome Sequencing Platform"/>
            <consortium name="The Broad Institute Genome Sequencing Center for Infectious Disease"/>
            <person name="Cuomo C."/>
            <person name="Becnel J."/>
            <person name="Sanscrainte N."/>
            <person name="Walker B."/>
            <person name="Young S.K."/>
            <person name="Zeng Q."/>
            <person name="Gargeya S."/>
            <person name="Fitzgerald M."/>
            <person name="Haas B."/>
            <person name="Abouelleil A."/>
            <person name="Alvarado L."/>
            <person name="Arachchi H.M."/>
            <person name="Berlin A.M."/>
            <person name="Chapman S.B."/>
            <person name="Dewar J."/>
            <person name="Goldberg J."/>
            <person name="Griggs A."/>
            <person name="Gujja S."/>
            <person name="Hansen M."/>
            <person name="Howarth C."/>
            <person name="Imamovic A."/>
            <person name="Larimer J."/>
            <person name="McCowan C."/>
            <person name="Murphy C."/>
            <person name="Neiman D."/>
            <person name="Pearson M."/>
            <person name="Priest M."/>
            <person name="Roberts A."/>
            <person name="Saif S."/>
            <person name="Shea T."/>
            <person name="Sisk P."/>
            <person name="Sykes S."/>
            <person name="Wortman J."/>
            <person name="Nusbaum C."/>
            <person name="Birren B."/>
        </authorList>
    </citation>
    <scope>NUCLEOTIDE SEQUENCE [LARGE SCALE GENOMIC DNA]</scope>
    <source>
        <strain evidence="4 5">PRA339</strain>
    </source>
</reference>
<accession>A0A059EZU9</accession>
<dbReference type="SUPFAM" id="SSF89550">
    <property type="entry name" value="PHP domain-like"/>
    <property type="match status" value="1"/>
</dbReference>
<dbReference type="EMBL" id="KK365191">
    <property type="protein sequence ID" value="KCZ80274.1"/>
    <property type="molecule type" value="Genomic_DNA"/>
</dbReference>
<dbReference type="HOGENOM" id="CLU_100281_0_0_1"/>
<keyword evidence="5" id="KW-1185">Reference proteome</keyword>
<dbReference type="InterPro" id="IPR002738">
    <property type="entry name" value="RNase_P_p30"/>
</dbReference>
<dbReference type="AlphaFoldDB" id="A0A059EZU9"/>
<dbReference type="GO" id="GO:0008033">
    <property type="term" value="P:tRNA processing"/>
    <property type="evidence" value="ECO:0007669"/>
    <property type="project" value="UniProtKB-KW"/>
</dbReference>
<name>A0A059EZU9_9MICR</name>
<dbReference type="InterPro" id="IPR016195">
    <property type="entry name" value="Pol/histidinol_Pase-like"/>
</dbReference>
<organism evidence="4 5">
    <name type="scientific">Anncaliia algerae PRA339</name>
    <dbReference type="NCBI Taxonomy" id="1288291"/>
    <lineage>
        <taxon>Eukaryota</taxon>
        <taxon>Fungi</taxon>
        <taxon>Fungi incertae sedis</taxon>
        <taxon>Microsporidia</taxon>
        <taxon>Tubulinosematoidea</taxon>
        <taxon>Tubulinosematidae</taxon>
        <taxon>Anncaliia</taxon>
    </lineage>
</organism>
<evidence type="ECO:0000313" key="5">
    <source>
        <dbReference type="Proteomes" id="UP000030655"/>
    </source>
</evidence>